<keyword evidence="2" id="KW-1185">Reference proteome</keyword>
<reference evidence="1 2" key="1">
    <citation type="submission" date="2016-01" db="EMBL/GenBank/DDBJ databases">
        <title>The new phylogeny of the genus Mycobacterium.</title>
        <authorList>
            <person name="Tarcisio F."/>
            <person name="Conor M."/>
            <person name="Antonella G."/>
            <person name="Elisabetta G."/>
            <person name="Giulia F.S."/>
            <person name="Sara T."/>
            <person name="Anna F."/>
            <person name="Clotilde B."/>
            <person name="Roberto B."/>
            <person name="Veronica D.S."/>
            <person name="Fabio R."/>
            <person name="Monica P."/>
            <person name="Olivier J."/>
            <person name="Enrico T."/>
            <person name="Nicola S."/>
        </authorList>
    </citation>
    <scope>NUCLEOTIDE SEQUENCE [LARGE SCALE GENOMIC DNA]</scope>
    <source>
        <strain evidence="1 2">DSM 45394</strain>
    </source>
</reference>
<gene>
    <name evidence="1" type="ORF">AWC16_14670</name>
</gene>
<dbReference type="GO" id="GO:0016491">
    <property type="term" value="F:oxidoreductase activity"/>
    <property type="evidence" value="ECO:0007669"/>
    <property type="project" value="InterPro"/>
</dbReference>
<dbReference type="NCBIfam" id="TIGR00026">
    <property type="entry name" value="hi_GC_TIGR00026"/>
    <property type="match status" value="1"/>
</dbReference>
<evidence type="ECO:0000313" key="1">
    <source>
        <dbReference type="EMBL" id="ORW10070.1"/>
    </source>
</evidence>
<protein>
    <submittedName>
        <fullName evidence="1">Nitroreductase</fullName>
    </submittedName>
</protein>
<dbReference type="RefSeq" id="WP_085265272.1">
    <property type="nucleotide sequence ID" value="NZ_LQPG01000025.1"/>
</dbReference>
<organism evidence="1 2">
    <name type="scientific">Mycolicibacter longobardus</name>
    <dbReference type="NCBI Taxonomy" id="1108812"/>
    <lineage>
        <taxon>Bacteria</taxon>
        <taxon>Bacillati</taxon>
        <taxon>Actinomycetota</taxon>
        <taxon>Actinomycetes</taxon>
        <taxon>Mycobacteriales</taxon>
        <taxon>Mycobacteriaceae</taxon>
        <taxon>Mycolicibacter</taxon>
    </lineage>
</organism>
<dbReference type="OrthoDB" id="3778270at2"/>
<evidence type="ECO:0000313" key="2">
    <source>
        <dbReference type="Proteomes" id="UP000193866"/>
    </source>
</evidence>
<proteinExistence type="predicted"/>
<dbReference type="Gene3D" id="2.30.110.10">
    <property type="entry name" value="Electron Transport, Fmn-binding Protein, Chain A"/>
    <property type="match status" value="1"/>
</dbReference>
<dbReference type="AlphaFoldDB" id="A0A1X1YGD0"/>
<dbReference type="InterPro" id="IPR004378">
    <property type="entry name" value="F420H2_quin_Rdtase"/>
</dbReference>
<dbReference type="STRING" id="1108812.AWC16_14670"/>
<accession>A0A1X1YGD0</accession>
<sequence>MPFSKRLARWNRVGLNRITRHIASWAPGFGVIRHQGRRSGRVYETPVNVFMTATGVRVALTYGADADWVKNVLVAGGCRLRTRSRELTLTEPRVVHDPARRGVRRLESRVLGVVDVADFIDFTAQPAFS</sequence>
<comment type="caution">
    <text evidence="1">The sequence shown here is derived from an EMBL/GenBank/DDBJ whole genome shotgun (WGS) entry which is preliminary data.</text>
</comment>
<name>A0A1X1YGD0_9MYCO</name>
<dbReference type="Proteomes" id="UP000193866">
    <property type="component" value="Unassembled WGS sequence"/>
</dbReference>
<dbReference type="InterPro" id="IPR012349">
    <property type="entry name" value="Split_barrel_FMN-bd"/>
</dbReference>
<dbReference type="EMBL" id="LQPG01000025">
    <property type="protein sequence ID" value="ORW10070.1"/>
    <property type="molecule type" value="Genomic_DNA"/>
</dbReference>